<dbReference type="PANTHER" id="PTHR22930">
    <property type="match status" value="1"/>
</dbReference>
<evidence type="ECO:0008006" key="3">
    <source>
        <dbReference type="Google" id="ProtNLM"/>
    </source>
</evidence>
<dbReference type="PANTHER" id="PTHR22930:SF269">
    <property type="entry name" value="NUCLEASE HARBI1-LIKE PROTEIN"/>
    <property type="match status" value="1"/>
</dbReference>
<organism evidence="1 2">
    <name type="scientific">Macrosiphum euphorbiae</name>
    <name type="common">potato aphid</name>
    <dbReference type="NCBI Taxonomy" id="13131"/>
    <lineage>
        <taxon>Eukaryota</taxon>
        <taxon>Metazoa</taxon>
        <taxon>Ecdysozoa</taxon>
        <taxon>Arthropoda</taxon>
        <taxon>Hexapoda</taxon>
        <taxon>Insecta</taxon>
        <taxon>Pterygota</taxon>
        <taxon>Neoptera</taxon>
        <taxon>Paraneoptera</taxon>
        <taxon>Hemiptera</taxon>
        <taxon>Sternorrhyncha</taxon>
        <taxon>Aphidomorpha</taxon>
        <taxon>Aphidoidea</taxon>
        <taxon>Aphididae</taxon>
        <taxon>Macrosiphini</taxon>
        <taxon>Macrosiphum</taxon>
    </lineage>
</organism>
<dbReference type="Proteomes" id="UP001160148">
    <property type="component" value="Unassembled WGS sequence"/>
</dbReference>
<protein>
    <recommendedName>
        <fullName evidence="3">Protein ANTAGONIST OF LIKE HETEROCHROMATIN PROTEIN 1-like</fullName>
    </recommendedName>
</protein>
<name>A0AAV0WT16_9HEMI</name>
<gene>
    <name evidence="1" type="ORF">MEUPH1_LOCUS14580</name>
</gene>
<reference evidence="1 2" key="1">
    <citation type="submission" date="2023-01" db="EMBL/GenBank/DDBJ databases">
        <authorList>
            <person name="Whitehead M."/>
        </authorList>
    </citation>
    <scope>NUCLEOTIDE SEQUENCE [LARGE SCALE GENOMIC DNA]</scope>
</reference>
<comment type="caution">
    <text evidence="1">The sequence shown here is derived from an EMBL/GenBank/DDBJ whole genome shotgun (WGS) entry which is preliminary data.</text>
</comment>
<accession>A0AAV0WT16</accession>
<evidence type="ECO:0000313" key="1">
    <source>
        <dbReference type="EMBL" id="CAI6359144.1"/>
    </source>
</evidence>
<proteinExistence type="predicted"/>
<dbReference type="EMBL" id="CARXXK010000002">
    <property type="protein sequence ID" value="CAI6359144.1"/>
    <property type="molecule type" value="Genomic_DNA"/>
</dbReference>
<keyword evidence="2" id="KW-1185">Reference proteome</keyword>
<dbReference type="AlphaFoldDB" id="A0AAV0WT16"/>
<dbReference type="InterPro" id="IPR045249">
    <property type="entry name" value="HARBI1-like"/>
</dbReference>
<evidence type="ECO:0000313" key="2">
    <source>
        <dbReference type="Proteomes" id="UP001160148"/>
    </source>
</evidence>
<sequence>MLLSKKKKVLLHMLLEEVDEEEMIIKHILCNKTKKVHEMFRARKMEGFFNILIEKHLYRDDRKFREFFRLSWDQFNYVLNLIEDDIKMNPCNRVGEPITAAEKLAITLRFMATGESLRSLAFSFRISQSYITRILQLVFKSLSSRLTPILIPSPSKEDLLRISAEFWTRWNFPNCVGAIDGKHIRIFCPRKTGSLFFNYKDFFSIVLLAITTQRCSVARLVRFD</sequence>